<dbReference type="EMBL" id="CP000230">
    <property type="protein sequence ID" value="ABC22658.1"/>
    <property type="molecule type" value="Genomic_DNA"/>
</dbReference>
<evidence type="ECO:0000256" key="6">
    <source>
        <dbReference type="ARBA" id="ARBA00022741"/>
    </source>
</evidence>
<dbReference type="Pfam" id="PF01288">
    <property type="entry name" value="HPPK"/>
    <property type="match status" value="1"/>
</dbReference>
<sequence>MIYIALGANLAGPAGSPRDTLDAALVALEDAGVVVAARSAWYRTSPVPPSDQPDYVNGVARLVTDLDPVALLGLLHRLEDQFGRRRGEINAARTLDLDLLDYDELRRTGAPPLLPHPRMAERGFVLFPLREIAPDWRHPVLDQPIDTLIAALAADQAAERL</sequence>
<evidence type="ECO:0000256" key="5">
    <source>
        <dbReference type="ARBA" id="ARBA00022679"/>
    </source>
</evidence>
<evidence type="ECO:0000256" key="2">
    <source>
        <dbReference type="ARBA" id="ARBA00005810"/>
    </source>
</evidence>
<dbReference type="eggNOG" id="COG0801">
    <property type="taxonomic scope" value="Bacteria"/>
</dbReference>
<evidence type="ECO:0000313" key="14">
    <source>
        <dbReference type="EMBL" id="ABC22658.1"/>
    </source>
</evidence>
<dbReference type="GO" id="GO:0046656">
    <property type="term" value="P:folic acid biosynthetic process"/>
    <property type="evidence" value="ECO:0007669"/>
    <property type="project" value="UniProtKB-KW"/>
</dbReference>
<organism evidence="14 15">
    <name type="scientific">Rhodospirillum rubrum (strain ATCC 11170 / ATH 1.1.1 / DSM 467 / LMG 4362 / NCIMB 8255 / S1)</name>
    <dbReference type="NCBI Taxonomy" id="269796"/>
    <lineage>
        <taxon>Bacteria</taxon>
        <taxon>Pseudomonadati</taxon>
        <taxon>Pseudomonadota</taxon>
        <taxon>Alphaproteobacteria</taxon>
        <taxon>Rhodospirillales</taxon>
        <taxon>Rhodospirillaceae</taxon>
        <taxon>Rhodospirillum</taxon>
    </lineage>
</organism>
<dbReference type="HOGENOM" id="CLU_097916_3_0_5"/>
<dbReference type="STRING" id="269796.Rru_A1858"/>
<dbReference type="SUPFAM" id="SSF55083">
    <property type="entry name" value="6-hydroxymethyl-7,8-dihydropterin pyrophosphokinase, HPPK"/>
    <property type="match status" value="1"/>
</dbReference>
<dbReference type="UniPathway" id="UPA00077">
    <property type="reaction ID" value="UER00155"/>
</dbReference>
<comment type="similarity">
    <text evidence="2">Belongs to the HPPK family.</text>
</comment>
<dbReference type="PANTHER" id="PTHR43071:SF1">
    <property type="entry name" value="2-AMINO-4-HYDROXY-6-HYDROXYMETHYLDIHYDROPTERIDINE PYROPHOSPHOKINASE"/>
    <property type="match status" value="1"/>
</dbReference>
<dbReference type="GO" id="GO:0003848">
    <property type="term" value="F:2-amino-4-hydroxy-6-hydroxymethyldihydropteridine diphosphokinase activity"/>
    <property type="evidence" value="ECO:0007669"/>
    <property type="project" value="UniProtKB-EC"/>
</dbReference>
<protein>
    <recommendedName>
        <fullName evidence="4">2-amino-4-hydroxy-6-hydroxymethyldihydropteridine pyrophosphokinase</fullName>
        <ecNumber evidence="3">2.7.6.3</ecNumber>
    </recommendedName>
    <alternativeName>
        <fullName evidence="11">6-hydroxymethyl-7,8-dihydropterin pyrophosphokinase</fullName>
    </alternativeName>
    <alternativeName>
        <fullName evidence="12">7,8-dihydro-6-hydroxymethylpterin-pyrophosphokinase</fullName>
    </alternativeName>
</protein>
<keyword evidence="5 14" id="KW-0808">Transferase</keyword>
<evidence type="ECO:0000256" key="8">
    <source>
        <dbReference type="ARBA" id="ARBA00022840"/>
    </source>
</evidence>
<evidence type="ECO:0000256" key="3">
    <source>
        <dbReference type="ARBA" id="ARBA00013253"/>
    </source>
</evidence>
<proteinExistence type="inferred from homology"/>
<dbReference type="PATRIC" id="fig|269796.9.peg.1938"/>
<evidence type="ECO:0000256" key="12">
    <source>
        <dbReference type="ARBA" id="ARBA00033413"/>
    </source>
</evidence>
<name>Q2RT87_RHORT</name>
<feature type="domain" description="7,8-dihydro-6-hydroxymethylpterin-pyrophosphokinase" evidence="13">
    <location>
        <begin position="3"/>
        <end position="134"/>
    </location>
</feature>
<keyword evidence="7" id="KW-0418">Kinase</keyword>
<dbReference type="GO" id="GO:0016301">
    <property type="term" value="F:kinase activity"/>
    <property type="evidence" value="ECO:0007669"/>
    <property type="project" value="UniProtKB-KW"/>
</dbReference>
<reference evidence="14 15" key="1">
    <citation type="journal article" date="2011" name="Stand. Genomic Sci.">
        <title>Complete genome sequence of Rhodospirillum rubrum type strain (S1).</title>
        <authorList>
            <person name="Munk A.C."/>
            <person name="Copeland A."/>
            <person name="Lucas S."/>
            <person name="Lapidus A."/>
            <person name="Del Rio T.G."/>
            <person name="Barry K."/>
            <person name="Detter J.C."/>
            <person name="Hammon N."/>
            <person name="Israni S."/>
            <person name="Pitluck S."/>
            <person name="Brettin T."/>
            <person name="Bruce D."/>
            <person name="Han C."/>
            <person name="Tapia R."/>
            <person name="Gilna P."/>
            <person name="Schmutz J."/>
            <person name="Larimer F."/>
            <person name="Land M."/>
            <person name="Kyrpides N.C."/>
            <person name="Mavromatis K."/>
            <person name="Richardson P."/>
            <person name="Rohde M."/>
            <person name="Goker M."/>
            <person name="Klenk H.P."/>
            <person name="Zhang Y."/>
            <person name="Roberts G.P."/>
            <person name="Reslewic S."/>
            <person name="Schwartz D.C."/>
        </authorList>
    </citation>
    <scope>NUCLEOTIDE SEQUENCE [LARGE SCALE GENOMIC DNA]</scope>
    <source>
        <strain evidence="15">ATCC 11170 / ATH 1.1.1 / DSM 467 / LMG 4362 / NCIMB 8255 / S1</strain>
    </source>
</reference>
<dbReference type="EC" id="2.7.6.3" evidence="3"/>
<evidence type="ECO:0000256" key="7">
    <source>
        <dbReference type="ARBA" id="ARBA00022777"/>
    </source>
</evidence>
<dbReference type="PhylomeDB" id="Q2RT87"/>
<evidence type="ECO:0000259" key="13">
    <source>
        <dbReference type="Pfam" id="PF01288"/>
    </source>
</evidence>
<evidence type="ECO:0000256" key="10">
    <source>
        <dbReference type="ARBA" id="ARBA00029409"/>
    </source>
</evidence>
<keyword evidence="15" id="KW-1185">Reference proteome</keyword>
<dbReference type="CDD" id="cd00483">
    <property type="entry name" value="HPPK"/>
    <property type="match status" value="1"/>
</dbReference>
<dbReference type="NCBIfam" id="TIGR01498">
    <property type="entry name" value="folK"/>
    <property type="match status" value="1"/>
</dbReference>
<dbReference type="Gene3D" id="3.30.70.560">
    <property type="entry name" value="7,8-Dihydro-6-hydroxymethylpterin-pyrophosphokinase HPPK"/>
    <property type="match status" value="1"/>
</dbReference>
<comment type="function">
    <text evidence="10">Catalyzes the transfer of pyrophosphate from adenosine triphosphate (ATP) to 6-hydroxymethyl-7,8-dihydropterin, an enzymatic step in folate biosynthesis pathway.</text>
</comment>
<evidence type="ECO:0000256" key="11">
    <source>
        <dbReference type="ARBA" id="ARBA00029766"/>
    </source>
</evidence>
<evidence type="ECO:0000313" key="15">
    <source>
        <dbReference type="Proteomes" id="UP000001929"/>
    </source>
</evidence>
<gene>
    <name evidence="14" type="ordered locus">Rru_A1858</name>
</gene>
<keyword evidence="6" id="KW-0547">Nucleotide-binding</keyword>
<dbReference type="AlphaFoldDB" id="Q2RT87"/>
<dbReference type="GO" id="GO:0005524">
    <property type="term" value="F:ATP binding"/>
    <property type="evidence" value="ECO:0007669"/>
    <property type="project" value="UniProtKB-KW"/>
</dbReference>
<evidence type="ECO:0000256" key="1">
    <source>
        <dbReference type="ARBA" id="ARBA00005051"/>
    </source>
</evidence>
<evidence type="ECO:0000256" key="4">
    <source>
        <dbReference type="ARBA" id="ARBA00016218"/>
    </source>
</evidence>
<evidence type="ECO:0000256" key="9">
    <source>
        <dbReference type="ARBA" id="ARBA00022909"/>
    </source>
</evidence>
<dbReference type="InterPro" id="IPR000550">
    <property type="entry name" value="Hppk"/>
</dbReference>
<dbReference type="EnsemblBacteria" id="ABC22658">
    <property type="protein sequence ID" value="ABC22658"/>
    <property type="gene ID" value="Rru_A1858"/>
</dbReference>
<dbReference type="GO" id="GO:0046654">
    <property type="term" value="P:tetrahydrofolate biosynthetic process"/>
    <property type="evidence" value="ECO:0007669"/>
    <property type="project" value="UniProtKB-UniPathway"/>
</dbReference>
<dbReference type="RefSeq" id="WP_011389611.1">
    <property type="nucleotide sequence ID" value="NC_007643.1"/>
</dbReference>
<dbReference type="InterPro" id="IPR035907">
    <property type="entry name" value="Hppk_sf"/>
</dbReference>
<keyword evidence="8" id="KW-0067">ATP-binding</keyword>
<dbReference type="KEGG" id="rru:Rru_A1858"/>
<dbReference type="PANTHER" id="PTHR43071">
    <property type="entry name" value="2-AMINO-4-HYDROXY-6-HYDROXYMETHYLDIHYDROPTERIDINE PYROPHOSPHOKINASE"/>
    <property type="match status" value="1"/>
</dbReference>
<dbReference type="Proteomes" id="UP000001929">
    <property type="component" value="Chromosome"/>
</dbReference>
<keyword evidence="9" id="KW-0289">Folate biosynthesis</keyword>
<accession>Q2RT87</accession>
<comment type="pathway">
    <text evidence="1">Cofactor biosynthesis; tetrahydrofolate biosynthesis; 2-amino-4-hydroxy-6-hydroxymethyl-7,8-dihydropteridine diphosphate from 7,8-dihydroneopterin triphosphate: step 4/4.</text>
</comment>